<dbReference type="PANTHER" id="PTHR43394:SF1">
    <property type="entry name" value="ATP-BINDING CASSETTE SUB-FAMILY B MEMBER 10, MITOCHONDRIAL"/>
    <property type="match status" value="1"/>
</dbReference>
<organism evidence="12">
    <name type="scientific">Streptococcus lutetiensis</name>
    <dbReference type="NCBI Taxonomy" id="150055"/>
    <lineage>
        <taxon>Bacteria</taxon>
        <taxon>Bacillati</taxon>
        <taxon>Bacillota</taxon>
        <taxon>Bacilli</taxon>
        <taxon>Lactobacillales</taxon>
        <taxon>Streptococcaceae</taxon>
        <taxon>Streptococcus</taxon>
    </lineage>
</organism>
<dbReference type="InterPro" id="IPR003593">
    <property type="entry name" value="AAA+_ATPase"/>
</dbReference>
<gene>
    <name evidence="12" type="primary">bmrA</name>
    <name evidence="12" type="ORF">SLLFYP71_01240</name>
</gene>
<evidence type="ECO:0000256" key="7">
    <source>
        <dbReference type="ARBA" id="ARBA00022989"/>
    </source>
</evidence>
<sequence length="574" mass="64073">MKYLSRYFKGYLKETVLGPLFKLFEASFELLVPIIIARIVDTIIPSNNEVNLVLMIGLLFLFAVVGVIVAITAQYFSSKAAVGYTRQLTKDLFKKIMGLSKEDRDKLTTSSLVTRLTSDTYQIQTGINQFLRLFLRAPIIVFGAIIMAFNISSKMTIDFLVMVAILFVIVFTMSHLLNPIYASIRRATDKIVNMTRQQLEGVRVIRAFGQVDKEEREFAAANQNYTDLQLKAGRLSSLVTPLTYLVVNSTLILVIWQGNIQIGKGLLSQGMLIALVNYLLQILTELLKMTMLVTSLNQSFISAKRITEVFEKESEDLATELEEMTSDFAVSVNDMSFTYPTAAESSLSHIDFQLNPGDFLGVIGGTGSGKSTLVELLTHLYTPQEGRLAIFQNQKSPKTLGEWRSWVSVVPQKAELFQGTIRSNLTLGMRGDVSDETFWKALDIAQASDFVSEKEGQLDATVEAFGRNFSGGQRQRLTIARAIVQKAPLLILDDSTSALDYLTESKLLTAIHEQLSDTTLILISQRTNSLKAADKILLLDKGHQLGFASHDELLASNELYRDIHYSQHQKGKED</sequence>
<dbReference type="Gene3D" id="1.20.1560.10">
    <property type="entry name" value="ABC transporter type 1, transmembrane domain"/>
    <property type="match status" value="1"/>
</dbReference>
<evidence type="ECO:0000313" key="12">
    <source>
        <dbReference type="EMBL" id="VYU00366.1"/>
    </source>
</evidence>
<keyword evidence="12" id="KW-0378">Hydrolase</keyword>
<dbReference type="PROSITE" id="PS50929">
    <property type="entry name" value="ABC_TM1F"/>
    <property type="match status" value="1"/>
</dbReference>
<feature type="transmembrane region" description="Helical" evidence="9">
    <location>
        <begin position="52"/>
        <end position="76"/>
    </location>
</feature>
<accession>A0A6N3B5Z4</accession>
<reference evidence="12" key="1">
    <citation type="submission" date="2019-11" db="EMBL/GenBank/DDBJ databases">
        <authorList>
            <person name="Feng L."/>
        </authorList>
    </citation>
    <scope>NUCLEOTIDE SEQUENCE</scope>
    <source>
        <strain evidence="12">SLutetiensisLFYP71</strain>
    </source>
</reference>
<keyword evidence="3" id="KW-1003">Cell membrane</keyword>
<dbReference type="Pfam" id="PF00005">
    <property type="entry name" value="ABC_tran"/>
    <property type="match status" value="1"/>
</dbReference>
<dbReference type="SUPFAM" id="SSF90123">
    <property type="entry name" value="ABC transporter transmembrane region"/>
    <property type="match status" value="1"/>
</dbReference>
<keyword evidence="4 9" id="KW-0812">Transmembrane</keyword>
<dbReference type="InterPro" id="IPR011527">
    <property type="entry name" value="ABC1_TM_dom"/>
</dbReference>
<dbReference type="CDD" id="cd03228">
    <property type="entry name" value="ABCC_MRP_Like"/>
    <property type="match status" value="1"/>
</dbReference>
<evidence type="ECO:0000259" key="10">
    <source>
        <dbReference type="PROSITE" id="PS50893"/>
    </source>
</evidence>
<evidence type="ECO:0000256" key="9">
    <source>
        <dbReference type="SAM" id="Phobius"/>
    </source>
</evidence>
<evidence type="ECO:0000256" key="2">
    <source>
        <dbReference type="ARBA" id="ARBA00022448"/>
    </source>
</evidence>
<evidence type="ECO:0000256" key="8">
    <source>
        <dbReference type="ARBA" id="ARBA00023136"/>
    </source>
</evidence>
<evidence type="ECO:0000259" key="11">
    <source>
        <dbReference type="PROSITE" id="PS50929"/>
    </source>
</evidence>
<dbReference type="SUPFAM" id="SSF52540">
    <property type="entry name" value="P-loop containing nucleoside triphosphate hydrolases"/>
    <property type="match status" value="1"/>
</dbReference>
<dbReference type="FunFam" id="3.40.50.300:FF:000854">
    <property type="entry name" value="Multidrug ABC transporter ATP-binding protein"/>
    <property type="match status" value="1"/>
</dbReference>
<evidence type="ECO:0000256" key="3">
    <source>
        <dbReference type="ARBA" id="ARBA00022475"/>
    </source>
</evidence>
<dbReference type="InterPro" id="IPR017871">
    <property type="entry name" value="ABC_transporter-like_CS"/>
</dbReference>
<dbReference type="GO" id="GO:0005524">
    <property type="term" value="F:ATP binding"/>
    <property type="evidence" value="ECO:0007669"/>
    <property type="project" value="UniProtKB-KW"/>
</dbReference>
<feature type="domain" description="ABC transporter" evidence="10">
    <location>
        <begin position="330"/>
        <end position="566"/>
    </location>
</feature>
<feature type="transmembrane region" description="Helical" evidence="9">
    <location>
        <begin position="157"/>
        <end position="177"/>
    </location>
</feature>
<dbReference type="PROSITE" id="PS00211">
    <property type="entry name" value="ABC_TRANSPORTER_1"/>
    <property type="match status" value="1"/>
</dbReference>
<dbReference type="Pfam" id="PF00664">
    <property type="entry name" value="ABC_membrane"/>
    <property type="match status" value="1"/>
</dbReference>
<dbReference type="SMART" id="SM00382">
    <property type="entry name" value="AAA"/>
    <property type="match status" value="1"/>
</dbReference>
<dbReference type="EC" id="3.6.3.-" evidence="12"/>
<dbReference type="InterPro" id="IPR039421">
    <property type="entry name" value="Type_1_exporter"/>
</dbReference>
<feature type="transmembrane region" description="Helical" evidence="9">
    <location>
        <begin position="20"/>
        <end position="40"/>
    </location>
</feature>
<dbReference type="EMBL" id="CACRUI010000016">
    <property type="protein sequence ID" value="VYU00366.1"/>
    <property type="molecule type" value="Genomic_DNA"/>
</dbReference>
<keyword evidence="2" id="KW-0813">Transport</keyword>
<dbReference type="RefSeq" id="WP_156672802.1">
    <property type="nucleotide sequence ID" value="NZ_CACRUI010000016.1"/>
</dbReference>
<proteinExistence type="predicted"/>
<dbReference type="InterPro" id="IPR027417">
    <property type="entry name" value="P-loop_NTPase"/>
</dbReference>
<dbReference type="AlphaFoldDB" id="A0A6N3B5Z4"/>
<dbReference type="InterPro" id="IPR036640">
    <property type="entry name" value="ABC1_TM_sf"/>
</dbReference>
<evidence type="ECO:0000256" key="5">
    <source>
        <dbReference type="ARBA" id="ARBA00022741"/>
    </source>
</evidence>
<dbReference type="InterPro" id="IPR003439">
    <property type="entry name" value="ABC_transporter-like_ATP-bd"/>
</dbReference>
<protein>
    <submittedName>
        <fullName evidence="12">Multidrug resistance ABC transporter ATP-binding/permease protein BmrA</fullName>
        <ecNumber evidence="12">3.6.3.-</ecNumber>
    </submittedName>
</protein>
<keyword evidence="7 9" id="KW-1133">Transmembrane helix</keyword>
<dbReference type="PROSITE" id="PS50893">
    <property type="entry name" value="ABC_TRANSPORTER_2"/>
    <property type="match status" value="1"/>
</dbReference>
<dbReference type="GO" id="GO:0016887">
    <property type="term" value="F:ATP hydrolysis activity"/>
    <property type="evidence" value="ECO:0007669"/>
    <property type="project" value="InterPro"/>
</dbReference>
<keyword evidence="8 9" id="KW-0472">Membrane</keyword>
<dbReference type="GO" id="GO:0005886">
    <property type="term" value="C:plasma membrane"/>
    <property type="evidence" value="ECO:0007669"/>
    <property type="project" value="UniProtKB-SubCell"/>
</dbReference>
<name>A0A6N3B5Z4_9STRE</name>
<keyword evidence="5" id="KW-0547">Nucleotide-binding</keyword>
<evidence type="ECO:0000256" key="1">
    <source>
        <dbReference type="ARBA" id="ARBA00004651"/>
    </source>
</evidence>
<comment type="subcellular location">
    <subcellularLocation>
        <location evidence="1">Cell membrane</location>
        <topology evidence="1">Multi-pass membrane protein</topology>
    </subcellularLocation>
</comment>
<evidence type="ECO:0000256" key="6">
    <source>
        <dbReference type="ARBA" id="ARBA00022840"/>
    </source>
</evidence>
<evidence type="ECO:0000256" key="4">
    <source>
        <dbReference type="ARBA" id="ARBA00022692"/>
    </source>
</evidence>
<dbReference type="PANTHER" id="PTHR43394">
    <property type="entry name" value="ATP-DEPENDENT PERMEASE MDL1, MITOCHONDRIAL"/>
    <property type="match status" value="1"/>
</dbReference>
<keyword evidence="6 12" id="KW-0067">ATP-binding</keyword>
<feature type="domain" description="ABC transmembrane type-1" evidence="11">
    <location>
        <begin position="16"/>
        <end position="298"/>
    </location>
</feature>
<dbReference type="CDD" id="cd18548">
    <property type="entry name" value="ABC_6TM_Tm287_like"/>
    <property type="match status" value="1"/>
</dbReference>
<feature type="transmembrane region" description="Helical" evidence="9">
    <location>
        <begin position="133"/>
        <end position="151"/>
    </location>
</feature>
<feature type="transmembrane region" description="Helical" evidence="9">
    <location>
        <begin position="238"/>
        <end position="256"/>
    </location>
</feature>
<dbReference type="GO" id="GO:0015421">
    <property type="term" value="F:ABC-type oligopeptide transporter activity"/>
    <property type="evidence" value="ECO:0007669"/>
    <property type="project" value="TreeGrafter"/>
</dbReference>
<dbReference type="Gene3D" id="3.40.50.300">
    <property type="entry name" value="P-loop containing nucleotide triphosphate hydrolases"/>
    <property type="match status" value="1"/>
</dbReference>